<feature type="transmembrane region" description="Helical" evidence="9">
    <location>
        <begin position="28"/>
        <end position="49"/>
    </location>
</feature>
<feature type="chain" id="PRO_5046898174" evidence="10">
    <location>
        <begin position="19"/>
        <end position="141"/>
    </location>
</feature>
<evidence type="ECO:0000256" key="7">
    <source>
        <dbReference type="ARBA" id="ARBA00023143"/>
    </source>
</evidence>
<proteinExistence type="inferred from homology"/>
<evidence type="ECO:0000256" key="5">
    <source>
        <dbReference type="ARBA" id="ARBA00022989"/>
    </source>
</evidence>
<comment type="similarity">
    <text evidence="8">Belongs to the FliO/MopB family.</text>
</comment>
<accession>A0ABS5U8E7</accession>
<name>A0ABS5U8E7_9BACT</name>
<evidence type="ECO:0000256" key="6">
    <source>
        <dbReference type="ARBA" id="ARBA00023136"/>
    </source>
</evidence>
<keyword evidence="4 9" id="KW-0812">Transmembrane</keyword>
<dbReference type="EMBL" id="JAHDYS010000007">
    <property type="protein sequence ID" value="MBT1071939.1"/>
    <property type="molecule type" value="Genomic_DNA"/>
</dbReference>
<keyword evidence="6 9" id="KW-0472">Membrane</keyword>
<evidence type="ECO:0000256" key="10">
    <source>
        <dbReference type="SAM" id="SignalP"/>
    </source>
</evidence>
<dbReference type="Proteomes" id="UP000784128">
    <property type="component" value="Unassembled WGS sequence"/>
</dbReference>
<evidence type="ECO:0000313" key="11">
    <source>
        <dbReference type="EMBL" id="MBT1071939.1"/>
    </source>
</evidence>
<feature type="signal peptide" evidence="10">
    <location>
        <begin position="1"/>
        <end position="18"/>
    </location>
</feature>
<keyword evidence="11" id="KW-0969">Cilium</keyword>
<keyword evidence="10" id="KW-0732">Signal</keyword>
<reference evidence="11 12" key="1">
    <citation type="submission" date="2021-05" db="EMBL/GenBank/DDBJ databases">
        <title>The draft genome of Geobacter chapellei DSM 13688.</title>
        <authorList>
            <person name="Xu Z."/>
            <person name="Masuda Y."/>
            <person name="Itoh H."/>
            <person name="Senoo K."/>
        </authorList>
    </citation>
    <scope>NUCLEOTIDE SEQUENCE [LARGE SCALE GENOMIC DNA]</scope>
    <source>
        <strain evidence="11 12">DSM 13688</strain>
    </source>
</reference>
<dbReference type="RefSeq" id="WP_214298289.1">
    <property type="nucleotide sequence ID" value="NZ_JAHDYS010000007.1"/>
</dbReference>
<dbReference type="PANTHER" id="PTHR38766:SF1">
    <property type="entry name" value="FLAGELLAR PROTEIN FLIO"/>
    <property type="match status" value="1"/>
</dbReference>
<sequence>MKGAVLALLLILPTLACAEVPPRQEFSFISSFIQMVAALSIVIGLILLAKYFSGKLVSGGAVTGMTSRHIRLVETRHIAPKKALLLVEVGGEYLLLASSEEGISLLKQVNVIEDIEVIEEPGNARFGLSGLLRGAGKKWRS</sequence>
<gene>
    <name evidence="11" type="ORF">KJB30_09100</name>
</gene>
<keyword evidence="7" id="KW-0975">Bacterial flagellum</keyword>
<evidence type="ECO:0000256" key="3">
    <source>
        <dbReference type="ARBA" id="ARBA00022475"/>
    </source>
</evidence>
<evidence type="ECO:0000256" key="8">
    <source>
        <dbReference type="ARBA" id="ARBA00037937"/>
    </source>
</evidence>
<organism evidence="11 12">
    <name type="scientific">Pelotalea chapellei</name>
    <dbReference type="NCBI Taxonomy" id="44671"/>
    <lineage>
        <taxon>Bacteria</taxon>
        <taxon>Pseudomonadati</taxon>
        <taxon>Thermodesulfobacteriota</taxon>
        <taxon>Desulfuromonadia</taxon>
        <taxon>Geobacterales</taxon>
        <taxon>Geobacteraceae</taxon>
        <taxon>Pelotalea</taxon>
    </lineage>
</organism>
<evidence type="ECO:0000256" key="2">
    <source>
        <dbReference type="ARBA" id="ARBA00004236"/>
    </source>
</evidence>
<dbReference type="Pfam" id="PF04347">
    <property type="entry name" value="FliO"/>
    <property type="match status" value="1"/>
</dbReference>
<keyword evidence="11" id="KW-0282">Flagellum</keyword>
<evidence type="ECO:0000256" key="9">
    <source>
        <dbReference type="SAM" id="Phobius"/>
    </source>
</evidence>
<dbReference type="InterPro" id="IPR022781">
    <property type="entry name" value="Flagellar_biosynth_FliO"/>
</dbReference>
<protein>
    <submittedName>
        <fullName evidence="11">Flagellar biosynthetic protein FliO</fullName>
    </submittedName>
</protein>
<dbReference type="InterPro" id="IPR052205">
    <property type="entry name" value="FliO/MopB"/>
</dbReference>
<keyword evidence="5 9" id="KW-1133">Transmembrane helix</keyword>
<keyword evidence="3" id="KW-1003">Cell membrane</keyword>
<keyword evidence="11" id="KW-0966">Cell projection</keyword>
<comment type="subcellular location">
    <subcellularLocation>
        <location evidence="1">Bacterial flagellum basal body</location>
    </subcellularLocation>
    <subcellularLocation>
        <location evidence="2">Cell membrane</location>
    </subcellularLocation>
</comment>
<dbReference type="PANTHER" id="PTHR38766">
    <property type="entry name" value="FLAGELLAR PROTEIN FLIO"/>
    <property type="match status" value="1"/>
</dbReference>
<keyword evidence="12" id="KW-1185">Reference proteome</keyword>
<evidence type="ECO:0000313" key="12">
    <source>
        <dbReference type="Proteomes" id="UP000784128"/>
    </source>
</evidence>
<evidence type="ECO:0000256" key="4">
    <source>
        <dbReference type="ARBA" id="ARBA00022692"/>
    </source>
</evidence>
<comment type="caution">
    <text evidence="11">The sequence shown here is derived from an EMBL/GenBank/DDBJ whole genome shotgun (WGS) entry which is preliminary data.</text>
</comment>
<evidence type="ECO:0000256" key="1">
    <source>
        <dbReference type="ARBA" id="ARBA00004117"/>
    </source>
</evidence>